<dbReference type="EMBL" id="DS028467">
    <property type="protein sequence ID" value="EEY62750.1"/>
    <property type="molecule type" value="Genomic_DNA"/>
</dbReference>
<dbReference type="Proteomes" id="UP000006643">
    <property type="component" value="Unassembled WGS sequence"/>
</dbReference>
<dbReference type="KEGG" id="pif:PITG_21421"/>
<name>D0P424_PHYIT</name>
<protein>
    <submittedName>
        <fullName evidence="1">Uncharacterized protein</fullName>
    </submittedName>
</protein>
<gene>
    <name evidence="1" type="ORF">PITG_21421</name>
</gene>
<reference evidence="2" key="1">
    <citation type="journal article" date="2009" name="Nature">
        <title>Genome sequence and analysis of the Irish potato famine pathogen Phytophthora infestans.</title>
        <authorList>
            <consortium name="The Broad Institute Genome Sequencing Platform"/>
            <person name="Haas B.J."/>
            <person name="Kamoun S."/>
            <person name="Zody M.C."/>
            <person name="Jiang R.H."/>
            <person name="Handsaker R.E."/>
            <person name="Cano L.M."/>
            <person name="Grabherr M."/>
            <person name="Kodira C.D."/>
            <person name="Raffaele S."/>
            <person name="Torto-Alalibo T."/>
            <person name="Bozkurt T.O."/>
            <person name="Ah-Fong A.M."/>
            <person name="Alvarado L."/>
            <person name="Anderson V.L."/>
            <person name="Armstrong M.R."/>
            <person name="Avrova A."/>
            <person name="Baxter L."/>
            <person name="Beynon J."/>
            <person name="Boevink P.C."/>
            <person name="Bollmann S.R."/>
            <person name="Bos J.I."/>
            <person name="Bulone V."/>
            <person name="Cai G."/>
            <person name="Cakir C."/>
            <person name="Carrington J.C."/>
            <person name="Chawner M."/>
            <person name="Conti L."/>
            <person name="Costanzo S."/>
            <person name="Ewan R."/>
            <person name="Fahlgren N."/>
            <person name="Fischbach M.A."/>
            <person name="Fugelstad J."/>
            <person name="Gilroy E.M."/>
            <person name="Gnerre S."/>
            <person name="Green P.J."/>
            <person name="Grenville-Briggs L.J."/>
            <person name="Griffith J."/>
            <person name="Grunwald N.J."/>
            <person name="Horn K."/>
            <person name="Horner N.R."/>
            <person name="Hu C.H."/>
            <person name="Huitema E."/>
            <person name="Jeong D.H."/>
            <person name="Jones A.M."/>
            <person name="Jones J.D."/>
            <person name="Jones R.W."/>
            <person name="Karlsson E.K."/>
            <person name="Kunjeti S.G."/>
            <person name="Lamour K."/>
            <person name="Liu Z."/>
            <person name="Ma L."/>
            <person name="Maclean D."/>
            <person name="Chibucos M.C."/>
            <person name="McDonald H."/>
            <person name="McWalters J."/>
            <person name="Meijer H.J."/>
            <person name="Morgan W."/>
            <person name="Morris P.F."/>
            <person name="Munro C.A."/>
            <person name="O'Neill K."/>
            <person name="Ospina-Giraldo M."/>
            <person name="Pinzon A."/>
            <person name="Pritchard L."/>
            <person name="Ramsahoye B."/>
            <person name="Ren Q."/>
            <person name="Restrepo S."/>
            <person name="Roy S."/>
            <person name="Sadanandom A."/>
            <person name="Savidor A."/>
            <person name="Schornack S."/>
            <person name="Schwartz D.C."/>
            <person name="Schumann U.D."/>
            <person name="Schwessinger B."/>
            <person name="Seyer L."/>
            <person name="Sharpe T."/>
            <person name="Silvar C."/>
            <person name="Song J."/>
            <person name="Studholme D.J."/>
            <person name="Sykes S."/>
            <person name="Thines M."/>
            <person name="van de Vondervoort P.J."/>
            <person name="Phuntumart V."/>
            <person name="Wawra S."/>
            <person name="Weide R."/>
            <person name="Win J."/>
            <person name="Young C."/>
            <person name="Zhou S."/>
            <person name="Fry W."/>
            <person name="Meyers B.C."/>
            <person name="van West P."/>
            <person name="Ristaino J."/>
            <person name="Govers F."/>
            <person name="Birch P.R."/>
            <person name="Whisson S.C."/>
            <person name="Judelson H.S."/>
            <person name="Nusbaum C."/>
        </authorList>
    </citation>
    <scope>NUCLEOTIDE SEQUENCE [LARGE SCALE GENOMIC DNA]</scope>
    <source>
        <strain evidence="2">T30-4</strain>
    </source>
</reference>
<proteinExistence type="predicted"/>
<dbReference type="GeneID" id="9472401"/>
<keyword evidence="2" id="KW-1185">Reference proteome</keyword>
<evidence type="ECO:0000313" key="1">
    <source>
        <dbReference type="EMBL" id="EEY62750.1"/>
    </source>
</evidence>
<evidence type="ECO:0000313" key="2">
    <source>
        <dbReference type="Proteomes" id="UP000006643"/>
    </source>
</evidence>
<dbReference type="VEuPathDB" id="FungiDB:PITG_21421"/>
<accession>D0P424</accession>
<dbReference type="InParanoid" id="D0P424"/>
<organism evidence="1 2">
    <name type="scientific">Phytophthora infestans (strain T30-4)</name>
    <name type="common">Potato late blight agent</name>
    <dbReference type="NCBI Taxonomy" id="403677"/>
    <lineage>
        <taxon>Eukaryota</taxon>
        <taxon>Sar</taxon>
        <taxon>Stramenopiles</taxon>
        <taxon>Oomycota</taxon>
        <taxon>Peronosporomycetes</taxon>
        <taxon>Peronosporales</taxon>
        <taxon>Peronosporaceae</taxon>
        <taxon>Phytophthora</taxon>
    </lineage>
</organism>
<dbReference type="HOGENOM" id="CLU_1900320_0_0_1"/>
<dbReference type="RefSeq" id="XP_002894950.1">
    <property type="nucleotide sequence ID" value="XM_002894904.1"/>
</dbReference>
<dbReference type="AlphaFoldDB" id="D0P424"/>
<sequence length="134" mass="14890">MKLVLFCDPPEQGCSGYIQLKRRFRSTPVFVKGSLNGSSATCTGYTTPPEGFVACTQVTRHPLYGLYGLHDTTGLAYQYGHYGFIMVVVVLKQGAHFRSSNVLLSSRQNLLTIWIEGEADPKKQFQVSDELPRA</sequence>